<organism evidence="1 2">
    <name type="scientific">Candidatus Minimicrobia naudis</name>
    <dbReference type="NCBI Taxonomy" id="2841263"/>
    <lineage>
        <taxon>Bacteria</taxon>
        <taxon>Candidatus Saccharimonadota</taxon>
        <taxon>Candidatus Saccharimonadota incertae sedis</taxon>
        <taxon>Candidatus Minimicrobia</taxon>
    </lineage>
</organism>
<name>A0A8F1MC26_9BACT</name>
<gene>
    <name evidence="1" type="ORF">KOY48_00370</name>
</gene>
<keyword evidence="2" id="KW-1185">Reference proteome</keyword>
<evidence type="ECO:0000313" key="2">
    <source>
        <dbReference type="Proteomes" id="UP000679129"/>
    </source>
</evidence>
<sequence>MADAGLSNRFGGDLFRGRMMVALSDGNGEVVGFTGKNYS</sequence>
<evidence type="ECO:0000313" key="1">
    <source>
        <dbReference type="EMBL" id="QWQ32345.1"/>
    </source>
</evidence>
<proteinExistence type="predicted"/>
<dbReference type="EMBL" id="CP076460">
    <property type="protein sequence ID" value="QWQ32345.1"/>
    <property type="molecule type" value="Genomic_DNA"/>
</dbReference>
<dbReference type="KEGG" id="mnd:KOY48_00370"/>
<accession>A0A8F1MC26</accession>
<protein>
    <submittedName>
        <fullName evidence="1">Uncharacterized protein</fullName>
    </submittedName>
</protein>
<dbReference type="Proteomes" id="UP000679129">
    <property type="component" value="Chromosome"/>
</dbReference>
<dbReference type="AlphaFoldDB" id="A0A8F1MC26"/>
<dbReference type="InterPro" id="IPR037068">
    <property type="entry name" value="DNA_primase_core_N_sf"/>
</dbReference>
<reference evidence="1" key="1">
    <citation type="submission" date="2021-06" db="EMBL/GenBank/DDBJ databases">
        <title>An adapted protocol for Saccharibacteria cultivation: two new species join this phylum of Candidate Phyla Radiations.</title>
        <authorList>
            <person name="Ibrahim A."/>
            <person name="Maatouk M."/>
            <person name="Zgheib R."/>
            <person name="Haddad G."/>
            <person name="Bou Khalil J."/>
            <person name="Raoult D."/>
            <person name="Bittar F."/>
        </authorList>
    </citation>
    <scope>NUCLEOTIDE SEQUENCE</scope>
    <source>
        <strain evidence="1">IHU1</strain>
    </source>
</reference>
<dbReference type="Gene3D" id="3.90.980.10">
    <property type="entry name" value="DNA primase, catalytic core, N-terminal domain"/>
    <property type="match status" value="1"/>
</dbReference>